<proteinExistence type="inferred from homology"/>
<keyword evidence="17" id="KW-1185">Reference proteome</keyword>
<evidence type="ECO:0000256" key="8">
    <source>
        <dbReference type="ARBA" id="ARBA00024355"/>
    </source>
</evidence>
<name>A0AAN7YLV5_9EURO</name>
<dbReference type="EC" id="3.6.4.13" evidence="1"/>
<dbReference type="PROSITE" id="PS51194">
    <property type="entry name" value="HELICASE_CTER"/>
    <property type="match status" value="1"/>
</dbReference>
<dbReference type="CDD" id="cd17957">
    <property type="entry name" value="DEADc_DDX52"/>
    <property type="match status" value="1"/>
</dbReference>
<evidence type="ECO:0000259" key="14">
    <source>
        <dbReference type="PROSITE" id="PS51192"/>
    </source>
</evidence>
<dbReference type="GO" id="GO:0030490">
    <property type="term" value="P:maturation of SSU-rRNA"/>
    <property type="evidence" value="ECO:0007669"/>
    <property type="project" value="InterPro"/>
</dbReference>
<feature type="compositionally biased region" description="Low complexity" evidence="13">
    <location>
        <begin position="1"/>
        <end position="14"/>
    </location>
</feature>
<evidence type="ECO:0000256" key="12">
    <source>
        <dbReference type="ARBA" id="ARBA00047984"/>
    </source>
</evidence>
<dbReference type="GO" id="GO:0003723">
    <property type="term" value="F:RNA binding"/>
    <property type="evidence" value="ECO:0007669"/>
    <property type="project" value="UniProtKB-KW"/>
</dbReference>
<dbReference type="PANTHER" id="PTHR47959:SF15">
    <property type="entry name" value="RNA HELICASE"/>
    <property type="match status" value="1"/>
</dbReference>
<dbReference type="Pfam" id="PF00271">
    <property type="entry name" value="Helicase_C"/>
    <property type="match status" value="1"/>
</dbReference>
<evidence type="ECO:0000256" key="3">
    <source>
        <dbReference type="ARBA" id="ARBA00022801"/>
    </source>
</evidence>
<feature type="compositionally biased region" description="Gly residues" evidence="13">
    <location>
        <begin position="565"/>
        <end position="577"/>
    </location>
</feature>
<dbReference type="Pfam" id="PF00270">
    <property type="entry name" value="DEAD"/>
    <property type="match status" value="1"/>
</dbReference>
<evidence type="ECO:0000259" key="15">
    <source>
        <dbReference type="PROSITE" id="PS51194"/>
    </source>
</evidence>
<evidence type="ECO:0000256" key="1">
    <source>
        <dbReference type="ARBA" id="ARBA00012552"/>
    </source>
</evidence>
<dbReference type="InterPro" id="IPR050079">
    <property type="entry name" value="DEAD_box_RNA_helicase"/>
</dbReference>
<dbReference type="InterPro" id="IPR044764">
    <property type="entry name" value="DDX52/Rok1_DEADc"/>
</dbReference>
<comment type="catalytic activity">
    <reaction evidence="12">
        <text>ATP + H2O = ADP + phosphate + H(+)</text>
        <dbReference type="Rhea" id="RHEA:13065"/>
        <dbReference type="ChEBI" id="CHEBI:15377"/>
        <dbReference type="ChEBI" id="CHEBI:15378"/>
        <dbReference type="ChEBI" id="CHEBI:30616"/>
        <dbReference type="ChEBI" id="CHEBI:43474"/>
        <dbReference type="ChEBI" id="CHEBI:456216"/>
        <dbReference type="EC" id="3.6.4.13"/>
    </reaction>
</comment>
<feature type="region of interest" description="Disordered" evidence="13">
    <location>
        <begin position="1"/>
        <end position="53"/>
    </location>
</feature>
<evidence type="ECO:0000256" key="4">
    <source>
        <dbReference type="ARBA" id="ARBA00022806"/>
    </source>
</evidence>
<evidence type="ECO:0000256" key="11">
    <source>
        <dbReference type="ARBA" id="ARBA00024419"/>
    </source>
</evidence>
<organism evidence="16 17">
    <name type="scientific">Lithohypha guttulata</name>
    <dbReference type="NCBI Taxonomy" id="1690604"/>
    <lineage>
        <taxon>Eukaryota</taxon>
        <taxon>Fungi</taxon>
        <taxon>Dikarya</taxon>
        <taxon>Ascomycota</taxon>
        <taxon>Pezizomycotina</taxon>
        <taxon>Eurotiomycetes</taxon>
        <taxon>Chaetothyriomycetidae</taxon>
        <taxon>Chaetothyriales</taxon>
        <taxon>Trichomeriaceae</taxon>
        <taxon>Lithohypha</taxon>
    </lineage>
</organism>
<evidence type="ECO:0000256" key="10">
    <source>
        <dbReference type="ARBA" id="ARBA00024410"/>
    </source>
</evidence>
<dbReference type="GO" id="GO:0003724">
    <property type="term" value="F:RNA helicase activity"/>
    <property type="evidence" value="ECO:0007669"/>
    <property type="project" value="UniProtKB-EC"/>
</dbReference>
<dbReference type="GO" id="GO:0005524">
    <property type="term" value="F:ATP binding"/>
    <property type="evidence" value="ECO:0007669"/>
    <property type="project" value="UniProtKB-KW"/>
</dbReference>
<evidence type="ECO:0000256" key="6">
    <source>
        <dbReference type="ARBA" id="ARBA00022884"/>
    </source>
</evidence>
<keyword evidence="4" id="KW-0347">Helicase</keyword>
<sequence length="672" mass="73607">MDSLRLLSRGSGRRLTGKDSVCEDKRPSAGSQQASDSEESSTGKKRKRAEFEADTNGKLDECTIEKIRSIQKQQKIRITNLRALHKAHDTDNRKAQKEASRLFPQPLQKFSALRDLDVNHTLLSNLVEQGYREPTEVQVATIPLLMPRHGEEPDLLTVAPTGSGKTLAFLIPLINKLSKTHQDKDAHGPVRAIILAPTKELVVQIVNEGRKLAAKTGIRVTAFKKGMRLHEDILSVGQGISDESDVDEETQYTSTIVKADILVSTPLSLLHAITPTTSDDPLALSNIQNLILDEADVLLDPLFRAQTLSIWSACVNPELRSSLWSATIGSSIEELTISTVSSRHKSLGIKSKSAPLLLRCIIGLKDSSLPNITHKLIYTSTEAGKLTGLRQLIRPSPSNTSTSSKAATTPSAPFLRPPFLVFTQTISRAEALYNELKYDIPPPSSFTTTARTSTVEPIPRIALLHSSLGATARSKIMQNFRLGKIWILITTDLLSRGIDFRGVNGVVNYDIPTTSASYVHRAGRTGRAGREGGVCVTFYTKDDVSYLRPIATVIAKSQKTQGGASPDGGDGTNGLGSGVPSWLLDALPHLTKNKKKDLKERGVDVRRGVKESDDKKERRRKGRNMIGTKSGYEKKVQDRRQGAIEGSRRRKENHTNGVGTEEEHDGGFEGFD</sequence>
<keyword evidence="2" id="KW-0547">Nucleotide-binding</keyword>
<dbReference type="SMART" id="SM00490">
    <property type="entry name" value="HELICc"/>
    <property type="match status" value="1"/>
</dbReference>
<dbReference type="Proteomes" id="UP001309876">
    <property type="component" value="Unassembled WGS sequence"/>
</dbReference>
<dbReference type="AlphaFoldDB" id="A0AAN7YLV5"/>
<dbReference type="SUPFAM" id="SSF52540">
    <property type="entry name" value="P-loop containing nucleoside triphosphate hydrolases"/>
    <property type="match status" value="1"/>
</dbReference>
<comment type="subunit">
    <text evidence="9">Interacts with the U3 snoRNA and is associated with the 90S and 40S pre-ribosomes.</text>
</comment>
<dbReference type="PANTHER" id="PTHR47959">
    <property type="entry name" value="ATP-DEPENDENT RNA HELICASE RHLE-RELATED"/>
    <property type="match status" value="1"/>
</dbReference>
<comment type="function">
    <text evidence="7">ATP-dependent RNA helicase involved in 40S ribosomal subunit biogenesis. Required for the processing and cleavage of 35S pre-rRNA at sites A0, A1, and A2, leading to mature 18S rRNA.</text>
</comment>
<dbReference type="InterPro" id="IPR027417">
    <property type="entry name" value="P-loop_NTPase"/>
</dbReference>
<evidence type="ECO:0000256" key="5">
    <source>
        <dbReference type="ARBA" id="ARBA00022840"/>
    </source>
</evidence>
<dbReference type="SMART" id="SM00487">
    <property type="entry name" value="DEXDc"/>
    <property type="match status" value="1"/>
</dbReference>
<evidence type="ECO:0000313" key="17">
    <source>
        <dbReference type="Proteomes" id="UP001309876"/>
    </source>
</evidence>
<protein>
    <recommendedName>
        <fullName evidence="10">ATP-dependent RNA helicase ROK1</fullName>
        <ecNumber evidence="1">3.6.4.13</ecNumber>
    </recommendedName>
    <alternativeName>
        <fullName evidence="11">ATP-dependent RNA helicase rok1</fullName>
    </alternativeName>
</protein>
<evidence type="ECO:0000256" key="7">
    <source>
        <dbReference type="ARBA" id="ARBA00024310"/>
    </source>
</evidence>
<evidence type="ECO:0000256" key="9">
    <source>
        <dbReference type="ARBA" id="ARBA00024367"/>
    </source>
</evidence>
<comment type="similarity">
    <text evidence="8">Belongs to the DEAD box helicase family. DDX52/ROK1 subfamily.</text>
</comment>
<keyword evidence="3 16" id="KW-0378">Hydrolase</keyword>
<keyword evidence="5" id="KW-0067">ATP-binding</keyword>
<evidence type="ECO:0000256" key="13">
    <source>
        <dbReference type="SAM" id="MobiDB-lite"/>
    </source>
</evidence>
<feature type="domain" description="Helicase ATP-binding" evidence="14">
    <location>
        <begin position="146"/>
        <end position="346"/>
    </location>
</feature>
<dbReference type="GO" id="GO:0005829">
    <property type="term" value="C:cytosol"/>
    <property type="evidence" value="ECO:0007669"/>
    <property type="project" value="TreeGrafter"/>
</dbReference>
<dbReference type="Gene3D" id="3.40.50.300">
    <property type="entry name" value="P-loop containing nucleotide triphosphate hydrolases"/>
    <property type="match status" value="2"/>
</dbReference>
<feature type="compositionally biased region" description="Basic and acidic residues" evidence="13">
    <location>
        <begin position="16"/>
        <end position="27"/>
    </location>
</feature>
<gene>
    <name evidence="16" type="primary">ROK1</name>
    <name evidence="16" type="ORF">LTR05_001896</name>
</gene>
<dbReference type="EMBL" id="JAVRRJ010000001">
    <property type="protein sequence ID" value="KAK5091711.1"/>
    <property type="molecule type" value="Genomic_DNA"/>
</dbReference>
<feature type="domain" description="Helicase C-terminal" evidence="15">
    <location>
        <begin position="407"/>
        <end position="587"/>
    </location>
</feature>
<dbReference type="InterPro" id="IPR011545">
    <property type="entry name" value="DEAD/DEAH_box_helicase_dom"/>
</dbReference>
<dbReference type="InterPro" id="IPR001650">
    <property type="entry name" value="Helicase_C-like"/>
</dbReference>
<evidence type="ECO:0000313" key="16">
    <source>
        <dbReference type="EMBL" id="KAK5091711.1"/>
    </source>
</evidence>
<dbReference type="GO" id="GO:0016787">
    <property type="term" value="F:hydrolase activity"/>
    <property type="evidence" value="ECO:0007669"/>
    <property type="project" value="UniProtKB-KW"/>
</dbReference>
<feature type="compositionally biased region" description="Basic and acidic residues" evidence="13">
    <location>
        <begin position="631"/>
        <end position="642"/>
    </location>
</feature>
<reference evidence="16 17" key="1">
    <citation type="submission" date="2023-08" db="EMBL/GenBank/DDBJ databases">
        <title>Black Yeasts Isolated from many extreme environments.</title>
        <authorList>
            <person name="Coleine C."/>
            <person name="Stajich J.E."/>
            <person name="Selbmann L."/>
        </authorList>
    </citation>
    <scope>NUCLEOTIDE SEQUENCE [LARGE SCALE GENOMIC DNA]</scope>
    <source>
        <strain evidence="16 17">CCFEE 5910</strain>
    </source>
</reference>
<accession>A0AAN7YLV5</accession>
<feature type="compositionally biased region" description="Basic and acidic residues" evidence="13">
    <location>
        <begin position="597"/>
        <end position="616"/>
    </location>
</feature>
<dbReference type="CDD" id="cd18787">
    <property type="entry name" value="SF2_C_DEAD"/>
    <property type="match status" value="1"/>
</dbReference>
<feature type="region of interest" description="Disordered" evidence="13">
    <location>
        <begin position="595"/>
        <end position="672"/>
    </location>
</feature>
<feature type="region of interest" description="Disordered" evidence="13">
    <location>
        <begin position="557"/>
        <end position="577"/>
    </location>
</feature>
<keyword evidence="6" id="KW-0694">RNA-binding</keyword>
<comment type="caution">
    <text evidence="16">The sequence shown here is derived from an EMBL/GenBank/DDBJ whole genome shotgun (WGS) entry which is preliminary data.</text>
</comment>
<dbReference type="InterPro" id="IPR014001">
    <property type="entry name" value="Helicase_ATP-bd"/>
</dbReference>
<dbReference type="PROSITE" id="PS51192">
    <property type="entry name" value="HELICASE_ATP_BIND_1"/>
    <property type="match status" value="1"/>
</dbReference>
<evidence type="ECO:0000256" key="2">
    <source>
        <dbReference type="ARBA" id="ARBA00022741"/>
    </source>
</evidence>